<name>V9DW67_PHYNI</name>
<keyword evidence="3" id="KW-1185">Reference proteome</keyword>
<sequence length="54" mass="5967">MIAKVSPRQVGPELSFGAAEISAVRLWFLERSGSNHRQETRASHRQFGARGGQT</sequence>
<dbReference type="AlphaFoldDB" id="V9DW67"/>
<evidence type="ECO:0000313" key="2">
    <source>
        <dbReference type="EMBL" id="ETI31130.1"/>
    </source>
</evidence>
<proteinExistence type="predicted"/>
<dbReference type="EMBL" id="ANIZ01003810">
    <property type="protein sequence ID" value="ETI31130.1"/>
    <property type="molecule type" value="Genomic_DNA"/>
</dbReference>
<reference evidence="2 3" key="1">
    <citation type="submission" date="2013-11" db="EMBL/GenBank/DDBJ databases">
        <title>The Genome Sequence of Phytophthora parasitica P1569.</title>
        <authorList>
            <consortium name="The Broad Institute Genomics Platform"/>
            <person name="Russ C."/>
            <person name="Tyler B."/>
            <person name="Panabieres F."/>
            <person name="Shan W."/>
            <person name="Tripathy S."/>
            <person name="Grunwald N."/>
            <person name="Machado M."/>
            <person name="Johnson C.S."/>
            <person name="Arredondo F."/>
            <person name="Hong C."/>
            <person name="Coffey M."/>
            <person name="Young S.K."/>
            <person name="Zeng Q."/>
            <person name="Gargeya S."/>
            <person name="Fitzgerald M."/>
            <person name="Abouelleil A."/>
            <person name="Alvarado L."/>
            <person name="Chapman S.B."/>
            <person name="Gainer-Dewar J."/>
            <person name="Goldberg J."/>
            <person name="Griggs A."/>
            <person name="Gujja S."/>
            <person name="Hansen M."/>
            <person name="Howarth C."/>
            <person name="Imamovic A."/>
            <person name="Ireland A."/>
            <person name="Larimer J."/>
            <person name="McCowan C."/>
            <person name="Murphy C."/>
            <person name="Pearson M."/>
            <person name="Poon T.W."/>
            <person name="Priest M."/>
            <person name="Roberts A."/>
            <person name="Saif S."/>
            <person name="Shea T."/>
            <person name="Sykes S."/>
            <person name="Wortman J."/>
            <person name="Nusbaum C."/>
            <person name="Birren B."/>
        </authorList>
    </citation>
    <scope>NUCLEOTIDE SEQUENCE [LARGE SCALE GENOMIC DNA]</scope>
    <source>
        <strain evidence="2 3">P1569</strain>
    </source>
</reference>
<dbReference type="Proteomes" id="UP000018721">
    <property type="component" value="Unassembled WGS sequence"/>
</dbReference>
<gene>
    <name evidence="2" type="ORF">F443_21854</name>
</gene>
<evidence type="ECO:0000256" key="1">
    <source>
        <dbReference type="SAM" id="MobiDB-lite"/>
    </source>
</evidence>
<evidence type="ECO:0000313" key="3">
    <source>
        <dbReference type="Proteomes" id="UP000018721"/>
    </source>
</evidence>
<feature type="region of interest" description="Disordered" evidence="1">
    <location>
        <begin position="33"/>
        <end position="54"/>
    </location>
</feature>
<accession>V9DW67</accession>
<protein>
    <submittedName>
        <fullName evidence="2">Uncharacterized protein</fullName>
    </submittedName>
</protein>
<comment type="caution">
    <text evidence="2">The sequence shown here is derived from an EMBL/GenBank/DDBJ whole genome shotgun (WGS) entry which is preliminary data.</text>
</comment>
<organism evidence="2 3">
    <name type="scientific">Phytophthora nicotianae P1569</name>
    <dbReference type="NCBI Taxonomy" id="1317065"/>
    <lineage>
        <taxon>Eukaryota</taxon>
        <taxon>Sar</taxon>
        <taxon>Stramenopiles</taxon>
        <taxon>Oomycota</taxon>
        <taxon>Peronosporomycetes</taxon>
        <taxon>Peronosporales</taxon>
        <taxon>Peronosporaceae</taxon>
        <taxon>Phytophthora</taxon>
    </lineage>
</organism>
<dbReference type="HOGENOM" id="CLU_3054532_0_0_1"/>